<proteinExistence type="predicted"/>
<protein>
    <submittedName>
        <fullName evidence="2">Uncharacterized protein</fullName>
    </submittedName>
</protein>
<reference evidence="2 3" key="1">
    <citation type="submission" date="2014-04" db="EMBL/GenBank/DDBJ databases">
        <authorList>
            <consortium name="DOE Joint Genome Institute"/>
            <person name="Kuo A."/>
            <person name="Kohler A."/>
            <person name="Nagy L.G."/>
            <person name="Floudas D."/>
            <person name="Copeland A."/>
            <person name="Barry K.W."/>
            <person name="Cichocki N."/>
            <person name="Veneault-Fourrey C."/>
            <person name="LaButti K."/>
            <person name="Lindquist E.A."/>
            <person name="Lipzen A."/>
            <person name="Lundell T."/>
            <person name="Morin E."/>
            <person name="Murat C."/>
            <person name="Sun H."/>
            <person name="Tunlid A."/>
            <person name="Henrissat B."/>
            <person name="Grigoriev I.V."/>
            <person name="Hibbett D.S."/>
            <person name="Martin F."/>
            <person name="Nordberg H.P."/>
            <person name="Cantor M.N."/>
            <person name="Hua S.X."/>
        </authorList>
    </citation>
    <scope>NUCLEOTIDE SEQUENCE [LARGE SCALE GENOMIC DNA]</scope>
    <source>
        <strain evidence="2 3">LaAM-08-1</strain>
    </source>
</reference>
<gene>
    <name evidence="2" type="ORF">K443DRAFT_83796</name>
</gene>
<feature type="compositionally biased region" description="Low complexity" evidence="1">
    <location>
        <begin position="534"/>
        <end position="544"/>
    </location>
</feature>
<feature type="compositionally biased region" description="Polar residues" evidence="1">
    <location>
        <begin position="507"/>
        <end position="519"/>
    </location>
</feature>
<feature type="compositionally biased region" description="Polar residues" evidence="1">
    <location>
        <begin position="129"/>
        <end position="138"/>
    </location>
</feature>
<feature type="region of interest" description="Disordered" evidence="1">
    <location>
        <begin position="341"/>
        <end position="382"/>
    </location>
</feature>
<sequence length="661" mass="72561">MGLLKRLFSIGGKKNKQKRHEIIHNVPLPEQSGPGLRTIDEEEHEAAVGRLLRSSSTRFAVVSEVDYASLPPLPHPINDVIQPPAASSVSLASSTISQRGTYSVTVHRRKRHTSTEFPNANRELDDRLTTPSRSNDQNPIKLLNQDSRALGLRSDPSVASLLDMYDEHGRLPSKAFSNSPPSPAREERVQCRRTGSTLRQLLGAPSSLTSRKGSDNHSTTEGDISWAERFLGETDGSSINSSIGPYTPTPNNQFSNERLERYNDYDISISNDDNFSANLSENPAISSMDVELSITTDSSQMLGTSKHLNPYGSSDPMTPQRASQVFSFLTQNRRSKQLDELERPLPDLPSAFSSPSSDEASSRNAHHSRFSPDSSMDSAFDPSSISAVQFNDNHIPRQTSSVEPSNPISLSCMASPAQRSSIIGLFQGSTLEMTPTQKAPVTPDDQGEKPKARKVKVLMSGPTKVIVTAPTPSANRETPNRIPRGPRSLSRKRSSHSIKEERPTLVERSNSTALSSDSYTALPARRKGHRRTASLRSTSTSSLTENDIPLTQESVRVPPVRFTEKENKKGLSVASDIPLTPLRMNNAMVGRTSSLFRTAVHQGTFRPPVGTTPSPASSSEMSPVGRQLMLDVRQQRMKAREAERERSSKRRSGSGRSARRI</sequence>
<evidence type="ECO:0000313" key="2">
    <source>
        <dbReference type="EMBL" id="KIK08885.1"/>
    </source>
</evidence>
<feature type="region of interest" description="Disordered" evidence="1">
    <location>
        <begin position="196"/>
        <end position="226"/>
    </location>
</feature>
<name>A0A0C9X9G1_9AGAR</name>
<reference evidence="3" key="2">
    <citation type="submission" date="2015-01" db="EMBL/GenBank/DDBJ databases">
        <title>Evolutionary Origins and Diversification of the Mycorrhizal Mutualists.</title>
        <authorList>
            <consortium name="DOE Joint Genome Institute"/>
            <consortium name="Mycorrhizal Genomics Consortium"/>
            <person name="Kohler A."/>
            <person name="Kuo A."/>
            <person name="Nagy L.G."/>
            <person name="Floudas D."/>
            <person name="Copeland A."/>
            <person name="Barry K.W."/>
            <person name="Cichocki N."/>
            <person name="Veneault-Fourrey C."/>
            <person name="LaButti K."/>
            <person name="Lindquist E.A."/>
            <person name="Lipzen A."/>
            <person name="Lundell T."/>
            <person name="Morin E."/>
            <person name="Murat C."/>
            <person name="Riley R."/>
            <person name="Ohm R."/>
            <person name="Sun H."/>
            <person name="Tunlid A."/>
            <person name="Henrissat B."/>
            <person name="Grigoriev I.V."/>
            <person name="Hibbett D.S."/>
            <person name="Martin F."/>
        </authorList>
    </citation>
    <scope>NUCLEOTIDE SEQUENCE [LARGE SCALE GENOMIC DNA]</scope>
    <source>
        <strain evidence="3">LaAM-08-1</strain>
    </source>
</reference>
<dbReference type="STRING" id="1095629.A0A0C9X9G1"/>
<keyword evidence="3" id="KW-1185">Reference proteome</keyword>
<feature type="compositionally biased region" description="Basic residues" evidence="1">
    <location>
        <begin position="647"/>
        <end position="661"/>
    </location>
</feature>
<feature type="region of interest" description="Disordered" evidence="1">
    <location>
        <begin position="467"/>
        <end position="557"/>
    </location>
</feature>
<feature type="compositionally biased region" description="Polar residues" evidence="1">
    <location>
        <begin position="371"/>
        <end position="382"/>
    </location>
</feature>
<feature type="compositionally biased region" description="Low complexity" evidence="1">
    <location>
        <begin position="348"/>
        <end position="359"/>
    </location>
</feature>
<accession>A0A0C9X9G1</accession>
<dbReference type="AlphaFoldDB" id="A0A0C9X9G1"/>
<evidence type="ECO:0000313" key="3">
    <source>
        <dbReference type="Proteomes" id="UP000054477"/>
    </source>
</evidence>
<feature type="region of interest" description="Disordered" evidence="1">
    <location>
        <begin position="433"/>
        <end position="452"/>
    </location>
</feature>
<feature type="compositionally biased region" description="Polar residues" evidence="1">
    <location>
        <begin position="611"/>
        <end position="621"/>
    </location>
</feature>
<dbReference type="OrthoDB" id="3168838at2759"/>
<feature type="compositionally biased region" description="Basic residues" evidence="1">
    <location>
        <begin position="524"/>
        <end position="533"/>
    </location>
</feature>
<organism evidence="2 3">
    <name type="scientific">Laccaria amethystina LaAM-08-1</name>
    <dbReference type="NCBI Taxonomy" id="1095629"/>
    <lineage>
        <taxon>Eukaryota</taxon>
        <taxon>Fungi</taxon>
        <taxon>Dikarya</taxon>
        <taxon>Basidiomycota</taxon>
        <taxon>Agaricomycotina</taxon>
        <taxon>Agaricomycetes</taxon>
        <taxon>Agaricomycetidae</taxon>
        <taxon>Agaricales</taxon>
        <taxon>Agaricineae</taxon>
        <taxon>Hydnangiaceae</taxon>
        <taxon>Laccaria</taxon>
    </lineage>
</organism>
<feature type="region of interest" description="Disordered" evidence="1">
    <location>
        <begin position="602"/>
        <end position="661"/>
    </location>
</feature>
<dbReference type="HOGENOM" id="CLU_026520_0_0_1"/>
<dbReference type="Proteomes" id="UP000054477">
    <property type="component" value="Unassembled WGS sequence"/>
</dbReference>
<feature type="region of interest" description="Disordered" evidence="1">
    <location>
        <begin position="92"/>
        <end position="148"/>
    </location>
</feature>
<dbReference type="EMBL" id="KN838540">
    <property type="protein sequence ID" value="KIK08885.1"/>
    <property type="molecule type" value="Genomic_DNA"/>
</dbReference>
<evidence type="ECO:0000256" key="1">
    <source>
        <dbReference type="SAM" id="MobiDB-lite"/>
    </source>
</evidence>